<dbReference type="PROSITE" id="PS50005">
    <property type="entry name" value="TPR"/>
    <property type="match status" value="1"/>
</dbReference>
<accession>A0A1G2M4D5</accession>
<keyword evidence="1" id="KW-0802">TPR repeat</keyword>
<protein>
    <recommendedName>
        <fullName evidence="5">Tetratricopeptide repeat-like domain-containing protein</fullName>
    </recommendedName>
</protein>
<feature type="repeat" description="TPR" evidence="1">
    <location>
        <begin position="125"/>
        <end position="158"/>
    </location>
</feature>
<dbReference type="EMBL" id="MHRF01000001">
    <property type="protein sequence ID" value="OHA18737.1"/>
    <property type="molecule type" value="Genomic_DNA"/>
</dbReference>
<dbReference type="Proteomes" id="UP000178873">
    <property type="component" value="Unassembled WGS sequence"/>
</dbReference>
<name>A0A1G2M4D5_9BACT</name>
<keyword evidence="2" id="KW-1133">Transmembrane helix</keyword>
<dbReference type="Gene3D" id="1.25.40.10">
    <property type="entry name" value="Tetratricopeptide repeat domain"/>
    <property type="match status" value="1"/>
</dbReference>
<sequence length="237" mass="26534">MENETKITEENKNKKPLVIGITLFLLALGGLGWYVLNQESFFRGPVDDGEGNNATTTVNIGGVEFVIPPGGKVDVEEVPIEALGPAPVLERTIAFPKDYPEEAKSFFNNKLKDLNTALKKNPRSVELWIEVGLTWQMISDYTGAQEAWEYALTLSPNNYIILGNLGFLNGFYLKNFTSAETYFKRALVVSPQLYLYEQLFSFYRDALQNPTKARALAEEGKKKTGNTTFFNQLLGTL</sequence>
<dbReference type="InterPro" id="IPR011990">
    <property type="entry name" value="TPR-like_helical_dom_sf"/>
</dbReference>
<evidence type="ECO:0000256" key="1">
    <source>
        <dbReference type="PROSITE-ProRule" id="PRU00339"/>
    </source>
</evidence>
<keyword evidence="2" id="KW-0812">Transmembrane</keyword>
<reference evidence="3 4" key="1">
    <citation type="journal article" date="2016" name="Nat. Commun.">
        <title>Thousands of microbial genomes shed light on interconnected biogeochemical processes in an aquifer system.</title>
        <authorList>
            <person name="Anantharaman K."/>
            <person name="Brown C.T."/>
            <person name="Hug L.A."/>
            <person name="Sharon I."/>
            <person name="Castelle C.J."/>
            <person name="Probst A.J."/>
            <person name="Thomas B.C."/>
            <person name="Singh A."/>
            <person name="Wilkins M.J."/>
            <person name="Karaoz U."/>
            <person name="Brodie E.L."/>
            <person name="Williams K.H."/>
            <person name="Hubbard S.S."/>
            <person name="Banfield J.F."/>
        </authorList>
    </citation>
    <scope>NUCLEOTIDE SEQUENCE [LARGE SCALE GENOMIC DNA]</scope>
</reference>
<dbReference type="STRING" id="1802301.A2664_04495"/>
<dbReference type="InterPro" id="IPR019734">
    <property type="entry name" value="TPR_rpt"/>
</dbReference>
<proteinExistence type="predicted"/>
<evidence type="ECO:0008006" key="5">
    <source>
        <dbReference type="Google" id="ProtNLM"/>
    </source>
</evidence>
<evidence type="ECO:0000313" key="3">
    <source>
        <dbReference type="EMBL" id="OHA18737.1"/>
    </source>
</evidence>
<organism evidence="3 4">
    <name type="scientific">Candidatus Taylorbacteria bacterium RIFCSPHIGHO2_01_FULL_46_22b</name>
    <dbReference type="NCBI Taxonomy" id="1802301"/>
    <lineage>
        <taxon>Bacteria</taxon>
        <taxon>Candidatus Tayloriibacteriota</taxon>
    </lineage>
</organism>
<evidence type="ECO:0000256" key="2">
    <source>
        <dbReference type="SAM" id="Phobius"/>
    </source>
</evidence>
<feature type="transmembrane region" description="Helical" evidence="2">
    <location>
        <begin position="16"/>
        <end position="36"/>
    </location>
</feature>
<dbReference type="AlphaFoldDB" id="A0A1G2M4D5"/>
<keyword evidence="2" id="KW-0472">Membrane</keyword>
<evidence type="ECO:0000313" key="4">
    <source>
        <dbReference type="Proteomes" id="UP000178873"/>
    </source>
</evidence>
<gene>
    <name evidence="3" type="ORF">A2664_04495</name>
</gene>
<dbReference type="SUPFAM" id="SSF48452">
    <property type="entry name" value="TPR-like"/>
    <property type="match status" value="1"/>
</dbReference>
<comment type="caution">
    <text evidence="3">The sequence shown here is derived from an EMBL/GenBank/DDBJ whole genome shotgun (WGS) entry which is preliminary data.</text>
</comment>